<evidence type="ECO:0000313" key="3">
    <source>
        <dbReference type="Proteomes" id="UP000318695"/>
    </source>
</evidence>
<keyword evidence="1" id="KW-1133">Transmembrane helix</keyword>
<accession>A0A502JMI2</accession>
<name>A0A502JMI2_HAEHA</name>
<proteinExistence type="predicted"/>
<feature type="transmembrane region" description="Helical" evidence="1">
    <location>
        <begin position="33"/>
        <end position="51"/>
    </location>
</feature>
<dbReference type="RefSeq" id="WP_139989465.1">
    <property type="nucleotide sequence ID" value="NZ_SDPI01000017.1"/>
</dbReference>
<evidence type="ECO:0000313" key="2">
    <source>
        <dbReference type="EMBL" id="TPH00384.1"/>
    </source>
</evidence>
<reference evidence="2 3" key="1">
    <citation type="submission" date="2019-01" db="EMBL/GenBank/DDBJ databases">
        <title>Comparative genomic analysis identifies haemin-independent Haemophilus haemolyticus: a formal re-classification of Haemophilus intermedius.</title>
        <authorList>
            <person name="Harris T.M."/>
            <person name="Price E.P."/>
            <person name="Sarovich D.S."/>
            <person name="Norskov-Lauritsen N."/>
            <person name="Beissbarth J."/>
            <person name="Chang A.B."/>
            <person name="Smith-Vaughan H.C."/>
        </authorList>
    </citation>
    <scope>NUCLEOTIDE SEQUENCE [LARGE SCALE GENOMIC DNA]</scope>
    <source>
        <strain evidence="2 3">CCUG 30218</strain>
    </source>
</reference>
<dbReference type="AlphaFoldDB" id="A0A502JMI2"/>
<dbReference type="Proteomes" id="UP000318695">
    <property type="component" value="Unassembled WGS sequence"/>
</dbReference>
<organism evidence="2 3">
    <name type="scientific">Haemophilus haemolyticus</name>
    <dbReference type="NCBI Taxonomy" id="726"/>
    <lineage>
        <taxon>Bacteria</taxon>
        <taxon>Pseudomonadati</taxon>
        <taxon>Pseudomonadota</taxon>
        <taxon>Gammaproteobacteria</taxon>
        <taxon>Pasteurellales</taxon>
        <taxon>Pasteurellaceae</taxon>
        <taxon>Haemophilus</taxon>
    </lineage>
</organism>
<keyword evidence="1" id="KW-0812">Transmembrane</keyword>
<protein>
    <submittedName>
        <fullName evidence="2">Uncharacterized protein</fullName>
    </submittedName>
</protein>
<feature type="transmembrane region" description="Helical" evidence="1">
    <location>
        <begin position="104"/>
        <end position="120"/>
    </location>
</feature>
<sequence>MKEMIALILFLIAAPIYLLIAGLFIGGTYLINILPAFIVIYLLLVFLAVILTPFKPWFNRNRAKINSLGKLILLVLFGPLIAVLTISIIALPFVMIYAIADNPFLWYAVILLFVFVYGFIKRNSIKRKEEERIWEKTRERAALHKERYFYGEQKYTKED</sequence>
<dbReference type="EMBL" id="SDPI01000017">
    <property type="protein sequence ID" value="TPH00384.1"/>
    <property type="molecule type" value="Genomic_DNA"/>
</dbReference>
<feature type="transmembrane region" description="Helical" evidence="1">
    <location>
        <begin position="7"/>
        <end position="27"/>
    </location>
</feature>
<gene>
    <name evidence="2" type="ORF">EUX54_04940</name>
</gene>
<comment type="caution">
    <text evidence="2">The sequence shown here is derived from an EMBL/GenBank/DDBJ whole genome shotgun (WGS) entry which is preliminary data.</text>
</comment>
<feature type="transmembrane region" description="Helical" evidence="1">
    <location>
        <begin position="71"/>
        <end position="98"/>
    </location>
</feature>
<evidence type="ECO:0000256" key="1">
    <source>
        <dbReference type="SAM" id="Phobius"/>
    </source>
</evidence>
<keyword evidence="1" id="KW-0472">Membrane</keyword>